<sequence>MVMGWDRVRNGPQRIGRLPGEPIHGTIEQADRQHDRARRRVDRRHGGARRASWPVSRPSSVHIQMMQQILWKLIGFLWEEP</sequence>
<dbReference type="AlphaFoldDB" id="A0A8S9GWQ7"/>
<proteinExistence type="predicted"/>
<protein>
    <submittedName>
        <fullName evidence="2">Uncharacterized protein</fullName>
    </submittedName>
</protein>
<accession>A0A8S9GWQ7</accession>
<evidence type="ECO:0000256" key="1">
    <source>
        <dbReference type="SAM" id="MobiDB-lite"/>
    </source>
</evidence>
<organism evidence="2">
    <name type="scientific">Brassica cretica</name>
    <name type="common">Mustard</name>
    <dbReference type="NCBI Taxonomy" id="69181"/>
    <lineage>
        <taxon>Eukaryota</taxon>
        <taxon>Viridiplantae</taxon>
        <taxon>Streptophyta</taxon>
        <taxon>Embryophyta</taxon>
        <taxon>Tracheophyta</taxon>
        <taxon>Spermatophyta</taxon>
        <taxon>Magnoliopsida</taxon>
        <taxon>eudicotyledons</taxon>
        <taxon>Gunneridae</taxon>
        <taxon>Pentapetalae</taxon>
        <taxon>rosids</taxon>
        <taxon>malvids</taxon>
        <taxon>Brassicales</taxon>
        <taxon>Brassicaceae</taxon>
        <taxon>Brassiceae</taxon>
        <taxon>Brassica</taxon>
    </lineage>
</organism>
<feature type="compositionally biased region" description="Basic residues" evidence="1">
    <location>
        <begin position="35"/>
        <end position="48"/>
    </location>
</feature>
<name>A0A8S9GWQ7_BRACR</name>
<evidence type="ECO:0000313" key="2">
    <source>
        <dbReference type="EMBL" id="KAF2549186.1"/>
    </source>
</evidence>
<feature type="region of interest" description="Disordered" evidence="1">
    <location>
        <begin position="1"/>
        <end position="57"/>
    </location>
</feature>
<comment type="caution">
    <text evidence="2">The sequence shown here is derived from an EMBL/GenBank/DDBJ whole genome shotgun (WGS) entry which is preliminary data.</text>
</comment>
<dbReference type="EMBL" id="QGKY02001925">
    <property type="protein sequence ID" value="KAF2549186.1"/>
    <property type="molecule type" value="Genomic_DNA"/>
</dbReference>
<gene>
    <name evidence="2" type="ORF">F2Q70_00021856</name>
</gene>
<reference evidence="2" key="1">
    <citation type="submission" date="2019-12" db="EMBL/GenBank/DDBJ databases">
        <title>Genome sequencing and annotation of Brassica cretica.</title>
        <authorList>
            <person name="Studholme D.J."/>
            <person name="Sarris P.F."/>
        </authorList>
    </citation>
    <scope>NUCLEOTIDE SEQUENCE</scope>
    <source>
        <strain evidence="2">PFS-102/07</strain>
        <tissue evidence="2">Leaf</tissue>
    </source>
</reference>